<dbReference type="PANTHER" id="PTHR34876:SF4">
    <property type="entry name" value="1,4-BETA-D-GLUCAN CELLOBIOHYDROLASE C-RELATED"/>
    <property type="match status" value="1"/>
</dbReference>
<dbReference type="SUPFAM" id="SSF51989">
    <property type="entry name" value="Glycosyl hydrolases family 6, cellulases"/>
    <property type="match status" value="1"/>
</dbReference>
<organism evidence="13 15">
    <name type="scientific">Sphingomonas koreensis</name>
    <dbReference type="NCBI Taxonomy" id="93064"/>
    <lineage>
        <taxon>Bacteria</taxon>
        <taxon>Pseudomonadati</taxon>
        <taxon>Pseudomonadota</taxon>
        <taxon>Alphaproteobacteria</taxon>
        <taxon>Sphingomonadales</taxon>
        <taxon>Sphingomonadaceae</taxon>
        <taxon>Sphingomonas</taxon>
    </lineage>
</organism>
<dbReference type="Pfam" id="PF01341">
    <property type="entry name" value="Glyco_hydro_6"/>
    <property type="match status" value="1"/>
</dbReference>
<feature type="binding site" evidence="9">
    <location>
        <position position="359"/>
    </location>
    <ligand>
        <name>substrate</name>
    </ligand>
</feature>
<feature type="binding site" evidence="9">
    <location>
        <position position="71"/>
    </location>
    <ligand>
        <name>substrate</name>
    </ligand>
</feature>
<feature type="binding site" evidence="9">
    <location>
        <position position="331"/>
    </location>
    <ligand>
        <name>substrate</name>
    </ligand>
</feature>
<evidence type="ECO:0000256" key="10">
    <source>
        <dbReference type="PROSITE-ProRule" id="PRU10056"/>
    </source>
</evidence>
<keyword evidence="1" id="KW-0732">Signal</keyword>
<dbReference type="AlphaFoldDB" id="A0A430FXM3"/>
<keyword evidence="2 11" id="KW-0378">Hydrolase</keyword>
<keyword evidence="7 11" id="KW-0624">Polysaccharide degradation</keyword>
<dbReference type="EC" id="3.2.1.-" evidence="11"/>
<dbReference type="GO" id="GO:0030245">
    <property type="term" value="P:cellulose catabolic process"/>
    <property type="evidence" value="ECO:0007669"/>
    <property type="project" value="UniProtKB-KW"/>
</dbReference>
<evidence type="ECO:0000256" key="8">
    <source>
        <dbReference type="PIRSR" id="PIRSR001100-1"/>
    </source>
</evidence>
<evidence type="ECO:0000256" key="6">
    <source>
        <dbReference type="ARBA" id="ARBA00023295"/>
    </source>
</evidence>
<gene>
    <name evidence="12" type="ORF">CA257_15100</name>
    <name evidence="13" type="ORF">DAH66_21610</name>
</gene>
<evidence type="ECO:0000256" key="4">
    <source>
        <dbReference type="ARBA" id="ARBA00023157"/>
    </source>
</evidence>
<evidence type="ECO:0000256" key="9">
    <source>
        <dbReference type="PIRSR" id="PIRSR001100-2"/>
    </source>
</evidence>
<evidence type="ECO:0000313" key="12">
    <source>
        <dbReference type="EMBL" id="RSV01142.1"/>
    </source>
</evidence>
<feature type="binding site" evidence="9">
    <location>
        <position position="207"/>
    </location>
    <ligand>
        <name>substrate</name>
    </ligand>
</feature>
<dbReference type="PRINTS" id="PR00733">
    <property type="entry name" value="GLHYDRLASE6"/>
</dbReference>
<feature type="active site" description="Proton donor" evidence="8">
    <location>
        <position position="147"/>
    </location>
</feature>
<dbReference type="RefSeq" id="WP_083629475.1">
    <property type="nucleotide sequence ID" value="NZ_CP018820.1"/>
</dbReference>
<comment type="similarity">
    <text evidence="11">Belongs to the glycosyl hydrolase family 6.</text>
</comment>
<evidence type="ECO:0000256" key="1">
    <source>
        <dbReference type="ARBA" id="ARBA00022729"/>
    </source>
</evidence>
<name>A0A430FXM3_9SPHN</name>
<dbReference type="GeneID" id="44132693"/>
<protein>
    <recommendedName>
        <fullName evidence="11">Glucanase</fullName>
        <ecNumber evidence="11">3.2.1.-</ecNumber>
    </recommendedName>
</protein>
<keyword evidence="6 11" id="KW-0326">Glycosidase</keyword>
<evidence type="ECO:0000313" key="15">
    <source>
        <dbReference type="Proteomes" id="UP000287746"/>
    </source>
</evidence>
<sequence>MAEARVHRDLPGIARSAIAIVAALGLIPPVTAQEARLFVDSRSTTIDAAERLEGEARRDALLLARFPSATWFTGGTPAAVEAKVRELVDRAAAEGKLPVLVAYNIPFRDCALYSAGGAANSAAYLDWIRGFAAGIGERDAIVILEPDGLGVIPWHRTLSGELEACRPAGREKDGATAERFAQLRGAVDILSSRPRARVYLDGTTSSWLSPAEAASRLVQANVNKTAGFFLNVSNYEDDRRLSHYARWISDCIALVTRARLDPRQCPSQYHPARFDDVSSWRRTDRVYDRLFDAARLRRDPSAQKHAVIDTSRNGLGSWQPKAGRYRDAEVWCNPPGRGLGRRPTLDTGNAYVDAFLWIKVPGESDGQCHRGTGGPGDPERGVVAPAAGGWFAQQARELIELAMPPLRPD</sequence>
<keyword evidence="4" id="KW-1015">Disulfide bond</keyword>
<reference evidence="14 15" key="1">
    <citation type="submission" date="2018-07" db="EMBL/GenBank/DDBJ databases">
        <title>Genomic and Epidemiologic Investigation of an Indolent Hospital Outbreak.</title>
        <authorList>
            <person name="Johnson R.C."/>
            <person name="Deming C."/>
            <person name="Conlan S."/>
            <person name="Zellmer C.J."/>
            <person name="Michelin A.V."/>
            <person name="Lee-Lin S."/>
            <person name="Thomas P.J."/>
            <person name="Park M."/>
            <person name="Weingarten R.A."/>
            <person name="Less J."/>
            <person name="Dekker J.P."/>
            <person name="Frank K.M."/>
            <person name="Musser K.A."/>
            <person name="Mcquiston J.R."/>
            <person name="Henderson D.K."/>
            <person name="Lau A.F."/>
            <person name="Palmore T.N."/>
            <person name="Segre J.A."/>
        </authorList>
    </citation>
    <scope>NUCLEOTIDE SEQUENCE [LARGE SCALE GENOMIC DNA]</scope>
    <source>
        <strain evidence="13 15">SK-CDC1_0717</strain>
        <strain evidence="12 14">SK-NIH.Env10_0317</strain>
    </source>
</reference>
<evidence type="ECO:0000256" key="3">
    <source>
        <dbReference type="ARBA" id="ARBA00023001"/>
    </source>
</evidence>
<dbReference type="Gene3D" id="3.20.20.40">
    <property type="entry name" value="1, 4-beta cellobiohydrolase"/>
    <property type="match status" value="1"/>
</dbReference>
<feature type="active site" evidence="10">
    <location>
        <position position="109"/>
    </location>
</feature>
<accession>A0A430FXM3</accession>
<dbReference type="InterPro" id="IPR001524">
    <property type="entry name" value="Glyco_hydro_6_CS"/>
</dbReference>
<evidence type="ECO:0000313" key="13">
    <source>
        <dbReference type="EMBL" id="RSY76396.1"/>
    </source>
</evidence>
<dbReference type="OrthoDB" id="9775889at2"/>
<evidence type="ECO:0000256" key="2">
    <source>
        <dbReference type="ARBA" id="ARBA00022801"/>
    </source>
</evidence>
<dbReference type="Proteomes" id="UP000286681">
    <property type="component" value="Unassembled WGS sequence"/>
</dbReference>
<evidence type="ECO:0000256" key="5">
    <source>
        <dbReference type="ARBA" id="ARBA00023277"/>
    </source>
</evidence>
<keyword evidence="3 11" id="KW-0136">Cellulose degradation</keyword>
<dbReference type="Proteomes" id="UP000287746">
    <property type="component" value="Unassembled WGS sequence"/>
</dbReference>
<dbReference type="PANTHER" id="PTHR34876">
    <property type="match status" value="1"/>
</dbReference>
<dbReference type="EMBL" id="QQYZ01000038">
    <property type="protein sequence ID" value="RSY76396.1"/>
    <property type="molecule type" value="Genomic_DNA"/>
</dbReference>
<feature type="binding site" evidence="9">
    <location>
        <position position="363"/>
    </location>
    <ligand>
        <name>substrate</name>
    </ligand>
</feature>
<dbReference type="EMBL" id="QQWO01000013">
    <property type="protein sequence ID" value="RSV01142.1"/>
    <property type="molecule type" value="Genomic_DNA"/>
</dbReference>
<dbReference type="GO" id="GO:0004553">
    <property type="term" value="F:hydrolase activity, hydrolyzing O-glycosyl compounds"/>
    <property type="evidence" value="ECO:0007669"/>
    <property type="project" value="InterPro"/>
</dbReference>
<evidence type="ECO:0000256" key="7">
    <source>
        <dbReference type="ARBA" id="ARBA00023326"/>
    </source>
</evidence>
<dbReference type="InterPro" id="IPR036434">
    <property type="entry name" value="Beta_cellobiohydrolase_sf"/>
</dbReference>
<dbReference type="PIRSF" id="PIRSF001100">
    <property type="entry name" value="Beta_cellobiohydrolase"/>
    <property type="match status" value="1"/>
</dbReference>
<feature type="binding site" evidence="9">
    <location>
        <position position="234"/>
    </location>
    <ligand>
        <name>substrate</name>
    </ligand>
</feature>
<dbReference type="PROSITE" id="PS00655">
    <property type="entry name" value="GLYCOSYL_HYDROL_F6_1"/>
    <property type="match status" value="1"/>
</dbReference>
<feature type="active site" description="Proton acceptor" evidence="8">
    <location>
        <position position="365"/>
    </location>
</feature>
<evidence type="ECO:0000256" key="11">
    <source>
        <dbReference type="RuleBase" id="RU361186"/>
    </source>
</evidence>
<keyword evidence="5 11" id="KW-0119">Carbohydrate metabolism</keyword>
<evidence type="ECO:0000313" key="14">
    <source>
        <dbReference type="Proteomes" id="UP000286681"/>
    </source>
</evidence>
<dbReference type="InterPro" id="IPR016288">
    <property type="entry name" value="Beta_cellobiohydrolase"/>
</dbReference>
<comment type="caution">
    <text evidence="13">The sequence shown here is derived from an EMBL/GenBank/DDBJ whole genome shotgun (WGS) entry which is preliminary data.</text>
</comment>
<proteinExistence type="inferred from homology"/>